<protein>
    <submittedName>
        <fullName evidence="2">SVMP</fullName>
    </submittedName>
</protein>
<organism evidence="1 2">
    <name type="scientific">Meloidogyne hapla</name>
    <name type="common">Root-knot nematode worm</name>
    <dbReference type="NCBI Taxonomy" id="6305"/>
    <lineage>
        <taxon>Eukaryota</taxon>
        <taxon>Metazoa</taxon>
        <taxon>Ecdysozoa</taxon>
        <taxon>Nematoda</taxon>
        <taxon>Chromadorea</taxon>
        <taxon>Rhabditida</taxon>
        <taxon>Tylenchina</taxon>
        <taxon>Tylenchomorpha</taxon>
        <taxon>Tylenchoidea</taxon>
        <taxon>Meloidogynidae</taxon>
        <taxon>Meloidogyninae</taxon>
        <taxon>Meloidogyne</taxon>
    </lineage>
</organism>
<proteinExistence type="predicted"/>
<dbReference type="WBParaSite" id="MhA1_Contig631.frz3.gene1">
    <property type="protein sequence ID" value="MhA1_Contig631.frz3.gene1"/>
    <property type="gene ID" value="MhA1_Contig631.frz3.gene1"/>
</dbReference>
<evidence type="ECO:0000313" key="2">
    <source>
        <dbReference type="WBParaSite" id="MhA1_Contig631.frz3.gene1"/>
    </source>
</evidence>
<evidence type="ECO:0000313" key="1">
    <source>
        <dbReference type="Proteomes" id="UP000095281"/>
    </source>
</evidence>
<dbReference type="Proteomes" id="UP000095281">
    <property type="component" value="Unplaced"/>
</dbReference>
<dbReference type="AlphaFoldDB" id="A0A1I8BVP0"/>
<name>A0A1I8BVP0_MELHA</name>
<reference evidence="2" key="1">
    <citation type="submission" date="2016-11" db="UniProtKB">
        <authorList>
            <consortium name="WormBaseParasite"/>
        </authorList>
    </citation>
    <scope>IDENTIFICATION</scope>
</reference>
<sequence>CQRVYKRKSQMEVNYKLHFVRSNIWLD</sequence>
<accession>A0A1I8BVP0</accession>
<keyword evidence="1" id="KW-1185">Reference proteome</keyword>